<dbReference type="GeneID" id="54345845"/>
<organism evidence="1 2">
    <name type="scientific">Didymella exigua CBS 183.55</name>
    <dbReference type="NCBI Taxonomy" id="1150837"/>
    <lineage>
        <taxon>Eukaryota</taxon>
        <taxon>Fungi</taxon>
        <taxon>Dikarya</taxon>
        <taxon>Ascomycota</taxon>
        <taxon>Pezizomycotina</taxon>
        <taxon>Dothideomycetes</taxon>
        <taxon>Pleosporomycetidae</taxon>
        <taxon>Pleosporales</taxon>
        <taxon>Pleosporineae</taxon>
        <taxon>Didymellaceae</taxon>
        <taxon>Didymella</taxon>
    </lineage>
</organism>
<evidence type="ECO:0000313" key="2">
    <source>
        <dbReference type="Proteomes" id="UP000800082"/>
    </source>
</evidence>
<gene>
    <name evidence="1" type="ORF">M421DRAFT_208814</name>
</gene>
<name>A0A6A5RHA3_9PLEO</name>
<proteinExistence type="predicted"/>
<dbReference type="OrthoDB" id="1577640at2759"/>
<keyword evidence="2" id="KW-1185">Reference proteome</keyword>
<reference evidence="1" key="1">
    <citation type="journal article" date="2020" name="Stud. Mycol.">
        <title>101 Dothideomycetes genomes: a test case for predicting lifestyles and emergence of pathogens.</title>
        <authorList>
            <person name="Haridas S."/>
            <person name="Albert R."/>
            <person name="Binder M."/>
            <person name="Bloem J."/>
            <person name="Labutti K."/>
            <person name="Salamov A."/>
            <person name="Andreopoulos B."/>
            <person name="Baker S."/>
            <person name="Barry K."/>
            <person name="Bills G."/>
            <person name="Bluhm B."/>
            <person name="Cannon C."/>
            <person name="Castanera R."/>
            <person name="Culley D."/>
            <person name="Daum C."/>
            <person name="Ezra D."/>
            <person name="Gonzalez J."/>
            <person name="Henrissat B."/>
            <person name="Kuo A."/>
            <person name="Liang C."/>
            <person name="Lipzen A."/>
            <person name="Lutzoni F."/>
            <person name="Magnuson J."/>
            <person name="Mondo S."/>
            <person name="Nolan M."/>
            <person name="Ohm R."/>
            <person name="Pangilinan J."/>
            <person name="Park H.-J."/>
            <person name="Ramirez L."/>
            <person name="Alfaro M."/>
            <person name="Sun H."/>
            <person name="Tritt A."/>
            <person name="Yoshinaga Y."/>
            <person name="Zwiers L.-H."/>
            <person name="Turgeon B."/>
            <person name="Goodwin S."/>
            <person name="Spatafora J."/>
            <person name="Crous P."/>
            <person name="Grigoriev I."/>
        </authorList>
    </citation>
    <scope>NUCLEOTIDE SEQUENCE</scope>
    <source>
        <strain evidence="1">CBS 183.55</strain>
    </source>
</reference>
<protein>
    <submittedName>
        <fullName evidence="1">Uncharacterized protein</fullName>
    </submittedName>
</protein>
<dbReference type="EMBL" id="ML978975">
    <property type="protein sequence ID" value="KAF1926883.1"/>
    <property type="molecule type" value="Genomic_DNA"/>
</dbReference>
<sequence length="238" mass="27610">MYLQPSGFCGYDVWLGKNKEVEFYTHWSCFTVKQTYNKLQPKSTFTTHVSNHHNSAGDWKADIAIHGPQIARHGWEWYEVGFFACWTQSGSLTLLCFDLPAKSQSHIQSLTWLQDVSRSCPYAVFPQVLDALLRLNDDLVWAIQNHISQWEARRLLETDYFLLHKIARHEVHVSETLSVAIRSLNAMQHHYERFGANSDLARSKNGLTRWDKVGSRFEFQLGILQDLLQRSEANKARI</sequence>
<dbReference type="Proteomes" id="UP000800082">
    <property type="component" value="Unassembled WGS sequence"/>
</dbReference>
<accession>A0A6A5RHA3</accession>
<dbReference type="RefSeq" id="XP_033447135.1">
    <property type="nucleotide sequence ID" value="XM_033588198.1"/>
</dbReference>
<evidence type="ECO:0000313" key="1">
    <source>
        <dbReference type="EMBL" id="KAF1926883.1"/>
    </source>
</evidence>
<dbReference type="AlphaFoldDB" id="A0A6A5RHA3"/>